<evidence type="ECO:0000256" key="5">
    <source>
        <dbReference type="SAM" id="Phobius"/>
    </source>
</evidence>
<feature type="transmembrane region" description="Helical" evidence="5">
    <location>
        <begin position="42"/>
        <end position="60"/>
    </location>
</feature>
<evidence type="ECO:0000313" key="6">
    <source>
        <dbReference type="EMBL" id="MBZ2207151.1"/>
    </source>
</evidence>
<dbReference type="Pfam" id="PF05101">
    <property type="entry name" value="VirB3"/>
    <property type="match status" value="1"/>
</dbReference>
<organism evidence="6 7">
    <name type="scientific">Massilia soli</name>
    <dbReference type="NCBI Taxonomy" id="2792854"/>
    <lineage>
        <taxon>Bacteria</taxon>
        <taxon>Pseudomonadati</taxon>
        <taxon>Pseudomonadota</taxon>
        <taxon>Betaproteobacteria</taxon>
        <taxon>Burkholderiales</taxon>
        <taxon>Oxalobacteraceae</taxon>
        <taxon>Telluria group</taxon>
        <taxon>Massilia</taxon>
    </lineage>
</organism>
<name>A0ABS7SMQ0_9BURK</name>
<dbReference type="EMBL" id="JAFBIL020000003">
    <property type="protein sequence ID" value="MBZ2207151.1"/>
    <property type="molecule type" value="Genomic_DNA"/>
</dbReference>
<proteinExistence type="predicted"/>
<comment type="caution">
    <text evidence="6">The sequence shown here is derived from an EMBL/GenBank/DDBJ whole genome shotgun (WGS) entry which is preliminary data.</text>
</comment>
<dbReference type="Proteomes" id="UP000809349">
    <property type="component" value="Unassembled WGS sequence"/>
</dbReference>
<keyword evidence="7" id="KW-1185">Reference proteome</keyword>
<evidence type="ECO:0000256" key="1">
    <source>
        <dbReference type="ARBA" id="ARBA00004370"/>
    </source>
</evidence>
<protein>
    <submittedName>
        <fullName evidence="6">Type IV secretion system protein VirB3</fullName>
    </submittedName>
</protein>
<evidence type="ECO:0000256" key="2">
    <source>
        <dbReference type="ARBA" id="ARBA00022692"/>
    </source>
</evidence>
<dbReference type="RefSeq" id="WP_223467654.1">
    <property type="nucleotide sequence ID" value="NZ_JAFBIL020000003.1"/>
</dbReference>
<evidence type="ECO:0000256" key="4">
    <source>
        <dbReference type="ARBA" id="ARBA00023136"/>
    </source>
</evidence>
<gene>
    <name evidence="6" type="ORF">I4X03_007745</name>
</gene>
<evidence type="ECO:0000256" key="3">
    <source>
        <dbReference type="ARBA" id="ARBA00022989"/>
    </source>
</evidence>
<accession>A0ABS7SMQ0</accession>
<keyword evidence="2 5" id="KW-0812">Transmembrane</keyword>
<reference evidence="6 7" key="1">
    <citation type="submission" date="2021-08" db="EMBL/GenBank/DDBJ databases">
        <title>Massilia sp. R798.</title>
        <authorList>
            <person name="Baek J.H."/>
            <person name="Jung H.S."/>
            <person name="Kim K.R."/>
            <person name="Jeon C.O."/>
        </authorList>
    </citation>
    <scope>NUCLEOTIDE SEQUENCE [LARGE SCALE GENOMIC DNA]</scope>
    <source>
        <strain evidence="6 7">R798</strain>
    </source>
</reference>
<comment type="subcellular location">
    <subcellularLocation>
        <location evidence="1">Membrane</location>
    </subcellularLocation>
</comment>
<evidence type="ECO:0000313" key="7">
    <source>
        <dbReference type="Proteomes" id="UP000809349"/>
    </source>
</evidence>
<keyword evidence="4 5" id="KW-0472">Membrane</keyword>
<feature type="transmembrane region" description="Helical" evidence="5">
    <location>
        <begin position="16"/>
        <end position="36"/>
    </location>
</feature>
<sequence>MLTTDTLFVGVTRPTMVAGVTLPAFLLNTMLSSIVFLAANNILYLSVCIPIHAVAYLVCLNEPRAFELLFLWAATKGRNLNRRLWRSSSYSPLEPFRAKARARAGDQP</sequence>
<dbReference type="InterPro" id="IPR007792">
    <property type="entry name" value="T4SS_VirB3/TrbD/AvhB"/>
</dbReference>
<keyword evidence="3 5" id="KW-1133">Transmembrane helix</keyword>